<evidence type="ECO:0000313" key="9">
    <source>
        <dbReference type="Proteomes" id="UP000199337"/>
    </source>
</evidence>
<dbReference type="Gene3D" id="1.20.58.220">
    <property type="entry name" value="Phosphate transport system protein phou homolog 2, domain 2"/>
    <property type="match status" value="1"/>
</dbReference>
<dbReference type="InterPro" id="IPR003841">
    <property type="entry name" value="Na/Pi_transpt"/>
</dbReference>
<dbReference type="PANTHER" id="PTHR10010:SF46">
    <property type="entry name" value="SODIUM-DEPENDENT PHOSPHATE TRANSPORT PROTEIN 2B"/>
    <property type="match status" value="1"/>
</dbReference>
<dbReference type="InterPro" id="IPR026022">
    <property type="entry name" value="PhoU_dom"/>
</dbReference>
<feature type="transmembrane region" description="Helical" evidence="6">
    <location>
        <begin position="103"/>
        <end position="125"/>
    </location>
</feature>
<feature type="domain" description="PhoU" evidence="7">
    <location>
        <begin position="452"/>
        <end position="537"/>
    </location>
</feature>
<dbReference type="NCBIfam" id="NF037997">
    <property type="entry name" value="Na_Pi_symport"/>
    <property type="match status" value="1"/>
</dbReference>
<accession>A0A1I2NAT4</accession>
<dbReference type="InterPro" id="IPR004633">
    <property type="entry name" value="NaPi_cotrn-rel/YqeW-like"/>
</dbReference>
<dbReference type="NCBIfam" id="TIGR00704">
    <property type="entry name" value="NaPi_cotrn_rel"/>
    <property type="match status" value="1"/>
</dbReference>
<protein>
    <submittedName>
        <fullName evidence="8">Phosphate:Na+ symporter</fullName>
    </submittedName>
</protein>
<evidence type="ECO:0000256" key="5">
    <source>
        <dbReference type="ARBA" id="ARBA00023136"/>
    </source>
</evidence>
<dbReference type="RefSeq" id="WP_092468224.1">
    <property type="nucleotide sequence ID" value="NZ_FOOX01000001.1"/>
</dbReference>
<evidence type="ECO:0000256" key="6">
    <source>
        <dbReference type="SAM" id="Phobius"/>
    </source>
</evidence>
<feature type="transmembrane region" description="Helical" evidence="6">
    <location>
        <begin position="279"/>
        <end position="302"/>
    </location>
</feature>
<comment type="subcellular location">
    <subcellularLocation>
        <location evidence="1">Cell membrane</location>
        <topology evidence="1">Multi-pass membrane protein</topology>
    </subcellularLocation>
</comment>
<keyword evidence="4 6" id="KW-1133">Transmembrane helix</keyword>
<keyword evidence="3 6" id="KW-0812">Transmembrane</keyword>
<gene>
    <name evidence="8" type="ORF">SAMN05660649_00427</name>
</gene>
<dbReference type="OrthoDB" id="9763003at2"/>
<dbReference type="GO" id="GO:0005886">
    <property type="term" value="C:plasma membrane"/>
    <property type="evidence" value="ECO:0007669"/>
    <property type="project" value="UniProtKB-SubCell"/>
</dbReference>
<evidence type="ECO:0000313" key="8">
    <source>
        <dbReference type="EMBL" id="SFG00180.1"/>
    </source>
</evidence>
<feature type="transmembrane region" description="Helical" evidence="6">
    <location>
        <begin position="176"/>
        <end position="202"/>
    </location>
</feature>
<reference evidence="9" key="1">
    <citation type="submission" date="2016-10" db="EMBL/GenBank/DDBJ databases">
        <authorList>
            <person name="Varghese N."/>
            <person name="Submissions S."/>
        </authorList>
    </citation>
    <scope>NUCLEOTIDE SEQUENCE [LARGE SCALE GENOMIC DNA]</scope>
    <source>
        <strain evidence="9">DSM 17038</strain>
    </source>
</reference>
<feature type="transmembrane region" description="Helical" evidence="6">
    <location>
        <begin position="137"/>
        <end position="156"/>
    </location>
</feature>
<organism evidence="8 9">
    <name type="scientific">Desulfotruncus arcticus DSM 17038</name>
    <dbReference type="NCBI Taxonomy" id="1121424"/>
    <lineage>
        <taxon>Bacteria</taxon>
        <taxon>Bacillati</taxon>
        <taxon>Bacillota</taxon>
        <taxon>Clostridia</taxon>
        <taxon>Eubacteriales</taxon>
        <taxon>Desulfallaceae</taxon>
        <taxon>Desulfotruncus</taxon>
    </lineage>
</organism>
<sequence length="567" mass="62983">MELWESITLGLIGGMGLLLYGMYIMSEGLQKIAGHRLRNILSTLTHNRLTALIVGALVTILFQSSTATTVILVGLTSASIMTLKQTLGVILGADIGTTVTAQLIALNVTEISLPIVGIGATIIFFSKRDKYKRIGQALLGFGLLFLGLKIMSDTMHPLRDAPFFKQMLMSASDYPLLAIAAAAVFTFLVHSSAASVGIIMVLSMQGMVSLHSAIYLLFGANIGTSFTAILTSLGSSREAQRVATAHLLFKMAGVLLLFPFVTPYAVLLAKLTASPGYQVANAHTLFNIGIAIIFLPFTSYFARLLQKIVPEKHDKTSSTVELKPKFLDTKLINTPSIALGLVSKEINHASDQVFDMTTSVITIFELSSVELLDKINKKEDYLDVLYKATTRYLTDIMRQPLSRQEFYRSMSYMHIVNDLEHIGDIIEKDITYIASCKIARGCKFSEAGWEEIKDMHNYLCDMVRMCNLALFSNDKELASKTAKMYPEISRMERRLRAKHFNRLKDGTAQSISTSSLHLDLINSFLRISEHIKNICQEILIHDSSQNYQSHHMSYDINDEDLTESVDF</sequence>
<dbReference type="Pfam" id="PF02690">
    <property type="entry name" value="Na_Pi_cotrans"/>
    <property type="match status" value="2"/>
</dbReference>
<evidence type="ECO:0000256" key="2">
    <source>
        <dbReference type="ARBA" id="ARBA00022475"/>
    </source>
</evidence>
<feature type="domain" description="PhoU" evidence="7">
    <location>
        <begin position="347"/>
        <end position="427"/>
    </location>
</feature>
<evidence type="ECO:0000256" key="3">
    <source>
        <dbReference type="ARBA" id="ARBA00022692"/>
    </source>
</evidence>
<dbReference type="PANTHER" id="PTHR10010">
    <property type="entry name" value="SOLUTE CARRIER FAMILY 34 SODIUM PHOSPHATE , MEMBER 2-RELATED"/>
    <property type="match status" value="1"/>
</dbReference>
<keyword evidence="9" id="KW-1185">Reference proteome</keyword>
<feature type="transmembrane region" description="Helical" evidence="6">
    <location>
        <begin position="6"/>
        <end position="29"/>
    </location>
</feature>
<dbReference type="EMBL" id="FOOX01000001">
    <property type="protein sequence ID" value="SFG00180.1"/>
    <property type="molecule type" value="Genomic_DNA"/>
</dbReference>
<keyword evidence="2" id="KW-1003">Cell membrane</keyword>
<proteinExistence type="predicted"/>
<dbReference type="InterPro" id="IPR038078">
    <property type="entry name" value="PhoU-like_sf"/>
</dbReference>
<feature type="transmembrane region" description="Helical" evidence="6">
    <location>
        <begin position="214"/>
        <end position="235"/>
    </location>
</feature>
<feature type="transmembrane region" description="Helical" evidence="6">
    <location>
        <begin position="50"/>
        <end position="83"/>
    </location>
</feature>
<name>A0A1I2NAT4_9FIRM</name>
<dbReference type="AlphaFoldDB" id="A0A1I2NAT4"/>
<dbReference type="SUPFAM" id="SSF109755">
    <property type="entry name" value="PhoU-like"/>
    <property type="match status" value="1"/>
</dbReference>
<evidence type="ECO:0000259" key="7">
    <source>
        <dbReference type="Pfam" id="PF01895"/>
    </source>
</evidence>
<keyword evidence="5 6" id="KW-0472">Membrane</keyword>
<evidence type="ECO:0000256" key="4">
    <source>
        <dbReference type="ARBA" id="ARBA00022989"/>
    </source>
</evidence>
<dbReference type="GO" id="GO:0005436">
    <property type="term" value="F:sodium:phosphate symporter activity"/>
    <property type="evidence" value="ECO:0007669"/>
    <property type="project" value="InterPro"/>
</dbReference>
<dbReference type="Proteomes" id="UP000199337">
    <property type="component" value="Unassembled WGS sequence"/>
</dbReference>
<dbReference type="STRING" id="341036.SAMN05660649_00427"/>
<dbReference type="GO" id="GO:0044341">
    <property type="term" value="P:sodium-dependent phosphate transport"/>
    <property type="evidence" value="ECO:0007669"/>
    <property type="project" value="InterPro"/>
</dbReference>
<feature type="transmembrane region" description="Helical" evidence="6">
    <location>
        <begin position="247"/>
        <end position="267"/>
    </location>
</feature>
<dbReference type="Pfam" id="PF01895">
    <property type="entry name" value="PhoU"/>
    <property type="match status" value="2"/>
</dbReference>
<evidence type="ECO:0000256" key="1">
    <source>
        <dbReference type="ARBA" id="ARBA00004651"/>
    </source>
</evidence>